<dbReference type="AlphaFoldDB" id="A0AAE1AUD8"/>
<protein>
    <submittedName>
        <fullName evidence="1">Uncharacterized protein</fullName>
    </submittedName>
</protein>
<organism evidence="1 2">
    <name type="scientific">Elysia crispata</name>
    <name type="common">lettuce slug</name>
    <dbReference type="NCBI Taxonomy" id="231223"/>
    <lineage>
        <taxon>Eukaryota</taxon>
        <taxon>Metazoa</taxon>
        <taxon>Spiralia</taxon>
        <taxon>Lophotrochozoa</taxon>
        <taxon>Mollusca</taxon>
        <taxon>Gastropoda</taxon>
        <taxon>Heterobranchia</taxon>
        <taxon>Euthyneura</taxon>
        <taxon>Panpulmonata</taxon>
        <taxon>Sacoglossa</taxon>
        <taxon>Placobranchoidea</taxon>
        <taxon>Plakobranchidae</taxon>
        <taxon>Elysia</taxon>
    </lineage>
</organism>
<accession>A0AAE1AUD8</accession>
<sequence length="112" mass="12836">MVYADIRLLGKERGRGEGEGEELPLPLHPIQITVNILSAQVQLESPKRRGSRRWSELLLDLVNDWESHTRPSWRARWKQVTCTAGDLSVLVISSFTAFCHTTQQRSESEQLH</sequence>
<evidence type="ECO:0000313" key="1">
    <source>
        <dbReference type="EMBL" id="KAK3793930.1"/>
    </source>
</evidence>
<keyword evidence="2" id="KW-1185">Reference proteome</keyword>
<proteinExistence type="predicted"/>
<dbReference type="Proteomes" id="UP001283361">
    <property type="component" value="Unassembled WGS sequence"/>
</dbReference>
<gene>
    <name evidence="1" type="ORF">RRG08_033505</name>
</gene>
<comment type="caution">
    <text evidence="1">The sequence shown here is derived from an EMBL/GenBank/DDBJ whole genome shotgun (WGS) entry which is preliminary data.</text>
</comment>
<evidence type="ECO:0000313" key="2">
    <source>
        <dbReference type="Proteomes" id="UP001283361"/>
    </source>
</evidence>
<reference evidence="1" key="1">
    <citation type="journal article" date="2023" name="G3 (Bethesda)">
        <title>A reference genome for the long-term kleptoplast-retaining sea slug Elysia crispata morphotype clarki.</title>
        <authorList>
            <person name="Eastman K.E."/>
            <person name="Pendleton A.L."/>
            <person name="Shaikh M.A."/>
            <person name="Suttiyut T."/>
            <person name="Ogas R."/>
            <person name="Tomko P."/>
            <person name="Gavelis G."/>
            <person name="Widhalm J.R."/>
            <person name="Wisecaver J.H."/>
        </authorList>
    </citation>
    <scope>NUCLEOTIDE SEQUENCE</scope>
    <source>
        <strain evidence="1">ECLA1</strain>
    </source>
</reference>
<name>A0AAE1AUD8_9GAST</name>
<dbReference type="EMBL" id="JAWDGP010001166">
    <property type="protein sequence ID" value="KAK3793930.1"/>
    <property type="molecule type" value="Genomic_DNA"/>
</dbReference>